<dbReference type="OrthoDB" id="9809780at2"/>
<dbReference type="GO" id="GO:0006508">
    <property type="term" value="P:proteolysis"/>
    <property type="evidence" value="ECO:0007669"/>
    <property type="project" value="InterPro"/>
</dbReference>
<dbReference type="Gene3D" id="3.40.50.1460">
    <property type="match status" value="1"/>
</dbReference>
<dbReference type="EMBL" id="SZVO01000011">
    <property type="protein sequence ID" value="TKT89788.1"/>
    <property type="molecule type" value="Genomic_DNA"/>
</dbReference>
<dbReference type="Proteomes" id="UP000304900">
    <property type="component" value="Unassembled WGS sequence"/>
</dbReference>
<dbReference type="InterPro" id="IPR029030">
    <property type="entry name" value="Caspase-like_dom_sf"/>
</dbReference>
<keyword evidence="1" id="KW-0732">Signal</keyword>
<reference evidence="3 4" key="1">
    <citation type="submission" date="2019-05" db="EMBL/GenBank/DDBJ databases">
        <title>Dyadobacter AR-3-8 sp. nov., isolated from arctic soil.</title>
        <authorList>
            <person name="Chaudhary D.K."/>
        </authorList>
    </citation>
    <scope>NUCLEOTIDE SEQUENCE [LARGE SCALE GENOMIC DNA]</scope>
    <source>
        <strain evidence="3 4">AR-3-8</strain>
    </source>
</reference>
<name>A0A4U6D1T0_9BACT</name>
<protein>
    <submittedName>
        <fullName evidence="3">Type IX secretion system sortase PorU</fullName>
    </submittedName>
</protein>
<feature type="domain" description="Gingipain" evidence="2">
    <location>
        <begin position="397"/>
        <end position="764"/>
    </location>
</feature>
<accession>A0A4U6D1T0</accession>
<keyword evidence="4" id="KW-1185">Reference proteome</keyword>
<dbReference type="Gene3D" id="3.40.50.10390">
    <property type="entry name" value="Gingipain r, domain 1"/>
    <property type="match status" value="1"/>
</dbReference>
<comment type="caution">
    <text evidence="3">The sequence shown here is derived from an EMBL/GenBank/DDBJ whole genome shotgun (WGS) entry which is preliminary data.</text>
</comment>
<dbReference type="AlphaFoldDB" id="A0A4U6D1T0"/>
<evidence type="ECO:0000256" key="1">
    <source>
        <dbReference type="ARBA" id="ARBA00022729"/>
    </source>
</evidence>
<proteinExistence type="predicted"/>
<evidence type="ECO:0000313" key="4">
    <source>
        <dbReference type="Proteomes" id="UP000304900"/>
    </source>
</evidence>
<evidence type="ECO:0000313" key="3">
    <source>
        <dbReference type="EMBL" id="TKT89788.1"/>
    </source>
</evidence>
<evidence type="ECO:0000259" key="2">
    <source>
        <dbReference type="Pfam" id="PF01364"/>
    </source>
</evidence>
<organism evidence="3 4">
    <name type="scientific">Dyadobacter frigoris</name>
    <dbReference type="NCBI Taxonomy" id="2576211"/>
    <lineage>
        <taxon>Bacteria</taxon>
        <taxon>Pseudomonadati</taxon>
        <taxon>Bacteroidota</taxon>
        <taxon>Cytophagia</taxon>
        <taxon>Cytophagales</taxon>
        <taxon>Spirosomataceae</taxon>
        <taxon>Dyadobacter</taxon>
    </lineage>
</organism>
<dbReference type="SUPFAM" id="SSF52129">
    <property type="entry name" value="Caspase-like"/>
    <property type="match status" value="1"/>
</dbReference>
<dbReference type="CDD" id="cd02258">
    <property type="entry name" value="Peptidase_C25_N"/>
    <property type="match status" value="1"/>
</dbReference>
<sequence length="1114" mass="123741">MFCWIFLLLTFQAKAQESSVLSTGNWYKFAVTESGVYKIDANLLKSLGIDISALVPDQIKIYGNGGSVLPQKNSAKRSKDLVQNAILVKGEEDGKFDAADAVYFYAEGPNVISYDSAKANFVHQVNIYSDTTYYFLTYGNGKGLRIQNKPAINAVNQTLINQYDDYWFHESESVNLLRSGRDWWGEYIGTSSMLTLTADLPDVIPSSNIIMLTSAIGTAQVATKFQWQLNGQSVGESAVGVVGTGTYDIKAQQVKSKFVLSATANPGTTQTVGVTYNKNGQSSAQAYLDYIGLQVKRLLRGYDKQQFYRFTPGLKDTVSYQIQNVPTDWNWWDISDPALITAAILKDNGNNTYTFTDNKSKALKQYIGFTSSQAKLPVSWRRILNQNLKKYSTPDLLIVTAKAFETEAKRLADFRSLNDGLEGLVVTTDQIYNEFSGGKTDISAVRDFVRLLYKNDPEKLKYLLLFGDATYDYKNILQNQSQSQRNNWVPVYESRESLNPVYTYSSDDYFGFMEDEEGDWIETNAGDYSVELGIGRLPVKSADEAKIIVDKLIHYAVSPKSRGNWQNTVKFVADDGDGNIHQEHADALAKITQTEFLSSRIFLDAYPQTTTSQGQKVPAVNAEIKKSINEGTLILNYTGHGGTSGWAEEQVLTLSEMQTARGYDNLPLLITATCDFGRYDDPGMISGAELMVLSPRGAAIGSVSTTRPVYSSTNFTINKAFYESLIKAGTNGRMGEIFRMTKNASLAGSLNRNFTLLGDPSMKLARAEKKVLWNVLPDTLRALGKVILNGKIGDENSIDKTFQGTARIIIYDKQTSFRTLGNEGDVKTYSEFRSKLFDGNVRIKDGQFVCEFVMPKDIDYRIGTGRVDIYALSEDSLTDASAQLDVLVGGSAELLVDNTAPIISAYINSADFHDGDTVDGSSVLFLKLSDENGINVSKAGIGHDITLTLNDTLTLILNDYYTADLDNFKSGTVRYPFENLAPGNYTIRIKVWDTYTNSSELTFRFQVGLPTGIKLNSLTVFPNPFDQDLSFEVNQSRADDDVEIVFSILLNTGQMLGSYQWQYYNSESVIKQTIPSIRHGGFTSGTSSYIYVVKIRSLKDNSVDTRSGKLLRLR</sequence>
<dbReference type="GO" id="GO:0008234">
    <property type="term" value="F:cysteine-type peptidase activity"/>
    <property type="evidence" value="ECO:0007669"/>
    <property type="project" value="InterPro"/>
</dbReference>
<gene>
    <name evidence="3" type="primary">porU</name>
    <name evidence="3" type="ORF">FDK13_23160</name>
</gene>
<dbReference type="Pfam" id="PF01364">
    <property type="entry name" value="Peptidase_C25"/>
    <property type="match status" value="1"/>
</dbReference>
<dbReference type="InterPro" id="IPR001769">
    <property type="entry name" value="Gingipain"/>
</dbReference>
<dbReference type="InterPro" id="IPR029031">
    <property type="entry name" value="Gingipain_N_sf"/>
</dbReference>
<dbReference type="NCBIfam" id="NF033707">
    <property type="entry name" value="T9SS_sortase"/>
    <property type="match status" value="1"/>
</dbReference>